<keyword evidence="9" id="KW-1185">Reference proteome</keyword>
<dbReference type="GO" id="GO:0006906">
    <property type="term" value="P:vesicle fusion"/>
    <property type="evidence" value="ECO:0007669"/>
    <property type="project" value="TreeGrafter"/>
</dbReference>
<dbReference type="GO" id="GO:0031201">
    <property type="term" value="C:SNARE complex"/>
    <property type="evidence" value="ECO:0007669"/>
    <property type="project" value="TreeGrafter"/>
</dbReference>
<name>A0A8X8YZA8_SALSN</name>
<dbReference type="GO" id="GO:0005484">
    <property type="term" value="F:SNAP receptor activity"/>
    <property type="evidence" value="ECO:0007669"/>
    <property type="project" value="TreeGrafter"/>
</dbReference>
<evidence type="ECO:0000256" key="7">
    <source>
        <dbReference type="SAM" id="Phobius"/>
    </source>
</evidence>
<evidence type="ECO:0008006" key="10">
    <source>
        <dbReference type="Google" id="ProtNLM"/>
    </source>
</evidence>
<protein>
    <recommendedName>
        <fullName evidence="10">Golgi SNAP receptor complex member 2</fullName>
    </recommendedName>
</protein>
<dbReference type="PANTHER" id="PTHR21230">
    <property type="entry name" value="VESICLE TRANSPORT V-SNARE PROTEIN VTI1-RELATED"/>
    <property type="match status" value="1"/>
</dbReference>
<evidence type="ECO:0000256" key="5">
    <source>
        <dbReference type="ARBA" id="ARBA00022989"/>
    </source>
</evidence>
<evidence type="ECO:0000256" key="3">
    <source>
        <dbReference type="ARBA" id="ARBA00022692"/>
    </source>
</evidence>
<evidence type="ECO:0000313" key="8">
    <source>
        <dbReference type="EMBL" id="KAG6386186.1"/>
    </source>
</evidence>
<dbReference type="Proteomes" id="UP000298416">
    <property type="component" value="Unassembled WGS sequence"/>
</dbReference>
<accession>A0A8X8YZA8</accession>
<dbReference type="GO" id="GO:0000149">
    <property type="term" value="F:SNARE binding"/>
    <property type="evidence" value="ECO:0007669"/>
    <property type="project" value="TreeGrafter"/>
</dbReference>
<evidence type="ECO:0000256" key="6">
    <source>
        <dbReference type="ARBA" id="ARBA00023136"/>
    </source>
</evidence>
<dbReference type="GO" id="GO:0012507">
    <property type="term" value="C:ER to Golgi transport vesicle membrane"/>
    <property type="evidence" value="ECO:0007669"/>
    <property type="project" value="TreeGrafter"/>
</dbReference>
<dbReference type="AlphaFoldDB" id="A0A8X8YZA8"/>
<keyword evidence="5 7" id="KW-1133">Transmembrane helix</keyword>
<dbReference type="GO" id="GO:0031902">
    <property type="term" value="C:late endosome membrane"/>
    <property type="evidence" value="ECO:0007669"/>
    <property type="project" value="TreeGrafter"/>
</dbReference>
<dbReference type="EMBL" id="PNBA02000022">
    <property type="protein sequence ID" value="KAG6386186.1"/>
    <property type="molecule type" value="Genomic_DNA"/>
</dbReference>
<dbReference type="PANTHER" id="PTHR21230:SF1">
    <property type="entry name" value="GOLGI SNAP RECEPTOR COMPLEX MEMBER 2"/>
    <property type="match status" value="1"/>
</dbReference>
<keyword evidence="2" id="KW-0813">Transport</keyword>
<dbReference type="SUPFAM" id="SSF58038">
    <property type="entry name" value="SNARE fusion complex"/>
    <property type="match status" value="1"/>
</dbReference>
<sequence>MSSEPKLDKYLHHSHLYKDDKRLLRQNTRLLEGIEFRFEEGRNVSEKAATATAMAMEGGGGNLSELYSSSKRLSLKIRDALERLERLDFTSTSSSSLSSSSAVVAGSSDDQSTLIRRDINQIQSLCAEMDRLWRSIPSKPQRDIWKSYESVIEPMCNNVVLELFLLMMELRKECGAEETTHVLRKILGDVIYVEIGPTRGIKCLINIGLEFWVPLKTKKVEQVSEEAESFRASLDRHTSRHQKRVQEAQERAELFRRPSGDAHVLRIFDEESQAAESVHRSSRLLEDSFATGVAILSKYSEQRDHLKRAQRKALDVLNTLGLSNSLLRLIERRSRFDKWIKYAGMTVTIIIVVMFWRWTR</sequence>
<feature type="transmembrane region" description="Helical" evidence="7">
    <location>
        <begin position="339"/>
        <end position="358"/>
    </location>
</feature>
<keyword evidence="3 7" id="KW-0812">Transmembrane</keyword>
<dbReference type="GO" id="GO:0005794">
    <property type="term" value="C:Golgi apparatus"/>
    <property type="evidence" value="ECO:0007669"/>
    <property type="project" value="TreeGrafter"/>
</dbReference>
<organism evidence="8">
    <name type="scientific">Salvia splendens</name>
    <name type="common">Scarlet sage</name>
    <dbReference type="NCBI Taxonomy" id="180675"/>
    <lineage>
        <taxon>Eukaryota</taxon>
        <taxon>Viridiplantae</taxon>
        <taxon>Streptophyta</taxon>
        <taxon>Embryophyta</taxon>
        <taxon>Tracheophyta</taxon>
        <taxon>Spermatophyta</taxon>
        <taxon>Magnoliopsida</taxon>
        <taxon>eudicotyledons</taxon>
        <taxon>Gunneridae</taxon>
        <taxon>Pentapetalae</taxon>
        <taxon>asterids</taxon>
        <taxon>lamiids</taxon>
        <taxon>Lamiales</taxon>
        <taxon>Lamiaceae</taxon>
        <taxon>Nepetoideae</taxon>
        <taxon>Mentheae</taxon>
        <taxon>Salviinae</taxon>
        <taxon>Salvia</taxon>
        <taxon>Salvia subgen. Calosphace</taxon>
        <taxon>core Calosphace</taxon>
    </lineage>
</organism>
<reference evidence="8" key="1">
    <citation type="submission" date="2018-01" db="EMBL/GenBank/DDBJ databases">
        <authorList>
            <person name="Mao J.F."/>
        </authorList>
    </citation>
    <scope>NUCLEOTIDE SEQUENCE</scope>
    <source>
        <strain evidence="8">Huo1</strain>
        <tissue evidence="8">Leaf</tissue>
    </source>
</reference>
<reference evidence="8" key="2">
    <citation type="submission" date="2020-08" db="EMBL/GenBank/DDBJ databases">
        <title>Plant Genome Project.</title>
        <authorList>
            <person name="Zhang R.-G."/>
        </authorList>
    </citation>
    <scope>NUCLEOTIDE SEQUENCE</scope>
    <source>
        <strain evidence="8">Huo1</strain>
        <tissue evidence="8">Leaf</tissue>
    </source>
</reference>
<evidence type="ECO:0000256" key="1">
    <source>
        <dbReference type="ARBA" id="ARBA00004211"/>
    </source>
</evidence>
<keyword evidence="6 7" id="KW-0472">Membrane</keyword>
<keyword evidence="4" id="KW-0653">Protein transport</keyword>
<comment type="caution">
    <text evidence="8">The sequence shown here is derived from an EMBL/GenBank/DDBJ whole genome shotgun (WGS) entry which is preliminary data.</text>
</comment>
<dbReference type="Pfam" id="PF12352">
    <property type="entry name" value="V-SNARE_C"/>
    <property type="match status" value="1"/>
</dbReference>
<gene>
    <name evidence="8" type="ORF">SASPL_155077</name>
</gene>
<dbReference type="Gene3D" id="1.20.5.110">
    <property type="match status" value="1"/>
</dbReference>
<evidence type="ECO:0000256" key="2">
    <source>
        <dbReference type="ARBA" id="ARBA00022448"/>
    </source>
</evidence>
<evidence type="ECO:0000256" key="4">
    <source>
        <dbReference type="ARBA" id="ARBA00022927"/>
    </source>
</evidence>
<comment type="subcellular location">
    <subcellularLocation>
        <location evidence="1">Membrane</location>
        <topology evidence="1">Single-pass type IV membrane protein</topology>
    </subcellularLocation>
</comment>
<dbReference type="CDD" id="cd15863">
    <property type="entry name" value="SNARE_GS27"/>
    <property type="match status" value="1"/>
</dbReference>
<proteinExistence type="predicted"/>
<dbReference type="GO" id="GO:0015031">
    <property type="term" value="P:protein transport"/>
    <property type="evidence" value="ECO:0007669"/>
    <property type="project" value="UniProtKB-KW"/>
</dbReference>
<evidence type="ECO:0000313" key="9">
    <source>
        <dbReference type="Proteomes" id="UP000298416"/>
    </source>
</evidence>
<dbReference type="GO" id="GO:0005789">
    <property type="term" value="C:endoplasmic reticulum membrane"/>
    <property type="evidence" value="ECO:0007669"/>
    <property type="project" value="TreeGrafter"/>
</dbReference>